<reference evidence="6 7" key="1">
    <citation type="submission" date="2019-12" db="EMBL/GenBank/DDBJ databases">
        <authorList>
            <person name="Yuan C.-G."/>
        </authorList>
    </citation>
    <scope>NUCLEOTIDE SEQUENCE [LARGE SCALE GENOMIC DNA]</scope>
    <source>
        <strain evidence="6 7">KCTC 23863</strain>
    </source>
</reference>
<dbReference type="OrthoDB" id="733404at2"/>
<keyword evidence="4" id="KW-0862">Zinc</keyword>
<dbReference type="InterPro" id="IPR001818">
    <property type="entry name" value="Pept_M10_metallopeptidase"/>
</dbReference>
<dbReference type="Gene3D" id="3.40.390.10">
    <property type="entry name" value="Collagenase (Catalytic Domain)"/>
    <property type="match status" value="1"/>
</dbReference>
<evidence type="ECO:0000313" key="7">
    <source>
        <dbReference type="Proteomes" id="UP000436483"/>
    </source>
</evidence>
<dbReference type="GO" id="GO:0006508">
    <property type="term" value="P:proteolysis"/>
    <property type="evidence" value="ECO:0007669"/>
    <property type="project" value="UniProtKB-KW"/>
</dbReference>
<sequence length="202" mass="21784">MPAVATYSPTGNAYIDGLLGDVKWAVNSFTFSIPTSGGYYGSSYGDGENITNFGVLNSGQQTATRGALKMFASVANLSFTEISETSSQHADLRFAMSDKPSTAWAYFPTAAAEGGDAWFNNSDGYYNTPVKGNYASLTFVHEIGHAFGLEHPHENGMPSSRDSMEYTVMSYRSYVGASTTSGYVNETWGYAQSLMMYDIAAL</sequence>
<evidence type="ECO:0000256" key="3">
    <source>
        <dbReference type="ARBA" id="ARBA00022801"/>
    </source>
</evidence>
<accession>A0A7X3MPT8</accession>
<dbReference type="EMBL" id="WURB01000003">
    <property type="protein sequence ID" value="MXQ10795.1"/>
    <property type="molecule type" value="Genomic_DNA"/>
</dbReference>
<dbReference type="InterPro" id="IPR024079">
    <property type="entry name" value="MetalloPept_cat_dom_sf"/>
</dbReference>
<evidence type="ECO:0000313" key="6">
    <source>
        <dbReference type="EMBL" id="MXQ10795.1"/>
    </source>
</evidence>
<organism evidence="6 7">
    <name type="scientific">Microvirga makkahensis</name>
    <dbReference type="NCBI Taxonomy" id="1128670"/>
    <lineage>
        <taxon>Bacteria</taxon>
        <taxon>Pseudomonadati</taxon>
        <taxon>Pseudomonadota</taxon>
        <taxon>Alphaproteobacteria</taxon>
        <taxon>Hyphomicrobiales</taxon>
        <taxon>Methylobacteriaceae</taxon>
        <taxon>Microvirga</taxon>
    </lineage>
</organism>
<dbReference type="GO" id="GO:0004222">
    <property type="term" value="F:metalloendopeptidase activity"/>
    <property type="evidence" value="ECO:0007669"/>
    <property type="project" value="InterPro"/>
</dbReference>
<evidence type="ECO:0000256" key="4">
    <source>
        <dbReference type="ARBA" id="ARBA00022833"/>
    </source>
</evidence>
<gene>
    <name evidence="6" type="ORF">GR328_04890</name>
</gene>
<keyword evidence="3" id="KW-0378">Hydrolase</keyword>
<dbReference type="Proteomes" id="UP000436483">
    <property type="component" value="Unassembled WGS sequence"/>
</dbReference>
<keyword evidence="7" id="KW-1185">Reference proteome</keyword>
<keyword evidence="2" id="KW-0479">Metal-binding</keyword>
<dbReference type="GO" id="GO:0031012">
    <property type="term" value="C:extracellular matrix"/>
    <property type="evidence" value="ECO:0007669"/>
    <property type="project" value="InterPro"/>
</dbReference>
<dbReference type="InterPro" id="IPR034033">
    <property type="entry name" value="Serralysin-like"/>
</dbReference>
<keyword evidence="1 6" id="KW-0645">Protease</keyword>
<dbReference type="SMART" id="SM00235">
    <property type="entry name" value="ZnMc"/>
    <property type="match status" value="1"/>
</dbReference>
<proteinExistence type="predicted"/>
<reference evidence="6 7" key="2">
    <citation type="submission" date="2020-01" db="EMBL/GenBank/DDBJ databases">
        <title>Microvirga sp. nov., an arsenate reduction bacterium isolated from Tibet hotspring sediments.</title>
        <authorList>
            <person name="Xian W.-D."/>
            <person name="Li W.-J."/>
        </authorList>
    </citation>
    <scope>NUCLEOTIDE SEQUENCE [LARGE SCALE GENOMIC DNA]</scope>
    <source>
        <strain evidence="6 7">KCTC 23863</strain>
    </source>
</reference>
<dbReference type="CDD" id="cd04277">
    <property type="entry name" value="ZnMc_serralysin_like"/>
    <property type="match status" value="1"/>
</dbReference>
<dbReference type="SUPFAM" id="SSF55486">
    <property type="entry name" value="Metalloproteases ('zincins'), catalytic domain"/>
    <property type="match status" value="1"/>
</dbReference>
<evidence type="ECO:0000256" key="2">
    <source>
        <dbReference type="ARBA" id="ARBA00022723"/>
    </source>
</evidence>
<evidence type="ECO:0000256" key="1">
    <source>
        <dbReference type="ARBA" id="ARBA00022670"/>
    </source>
</evidence>
<dbReference type="RefSeq" id="WP_160883408.1">
    <property type="nucleotide sequence ID" value="NZ_WURB01000003.1"/>
</dbReference>
<dbReference type="GO" id="GO:0008270">
    <property type="term" value="F:zinc ion binding"/>
    <property type="evidence" value="ECO:0007669"/>
    <property type="project" value="InterPro"/>
</dbReference>
<dbReference type="Pfam" id="PF00413">
    <property type="entry name" value="Peptidase_M10"/>
    <property type="match status" value="1"/>
</dbReference>
<keyword evidence="6" id="KW-0482">Metalloprotease</keyword>
<feature type="domain" description="Peptidase metallopeptidase" evidence="5">
    <location>
        <begin position="20"/>
        <end position="201"/>
    </location>
</feature>
<dbReference type="AlphaFoldDB" id="A0A7X3MPT8"/>
<evidence type="ECO:0000259" key="5">
    <source>
        <dbReference type="SMART" id="SM00235"/>
    </source>
</evidence>
<protein>
    <submittedName>
        <fullName evidence="6">Matrixin family metalloprotease</fullName>
    </submittedName>
</protein>
<comment type="caution">
    <text evidence="6">The sequence shown here is derived from an EMBL/GenBank/DDBJ whole genome shotgun (WGS) entry which is preliminary data.</text>
</comment>
<dbReference type="InterPro" id="IPR006026">
    <property type="entry name" value="Peptidase_Metallo"/>
</dbReference>
<feature type="non-terminal residue" evidence="6">
    <location>
        <position position="202"/>
    </location>
</feature>
<name>A0A7X3MPT8_9HYPH</name>